<dbReference type="InParanoid" id="H3HCC8"/>
<dbReference type="InterPro" id="IPR006461">
    <property type="entry name" value="PLAC_motif_containing"/>
</dbReference>
<feature type="transmembrane region" description="Helical" evidence="1">
    <location>
        <begin position="243"/>
        <end position="264"/>
    </location>
</feature>
<evidence type="ECO:0008006" key="4">
    <source>
        <dbReference type="Google" id="ProtNLM"/>
    </source>
</evidence>
<dbReference type="eggNOG" id="ENOG502RF51">
    <property type="taxonomic scope" value="Eukaryota"/>
</dbReference>
<dbReference type="AlphaFoldDB" id="H3HCC8"/>
<protein>
    <recommendedName>
        <fullName evidence="4">Transmembrane protein</fullName>
    </recommendedName>
</protein>
<dbReference type="EMBL" id="DS566026">
    <property type="status" value="NOT_ANNOTATED_CDS"/>
    <property type="molecule type" value="Genomic_DNA"/>
</dbReference>
<dbReference type="PANTHER" id="PTHR15907">
    <property type="entry name" value="DUF614 FAMILY PROTEIN-RELATED"/>
    <property type="match status" value="1"/>
</dbReference>
<dbReference type="VEuPathDB" id="FungiDB:KRP23_12022"/>
<keyword evidence="1" id="KW-0472">Membrane</keyword>
<sequence length="347" mass="38273">MKSKPEQDDYYLRETLLEHGRSTDHNGIVVGSWKTEFFDCFDDWGSWQLYAPWCRWRKSSKRLGLAPYSLVITVYLGLYLLAHLSASLEYPFFIFVCVAAGMTSVMWVAIPIGVILLRVHIRELFSIPGNIAEDVVLAFVCGPCAIAQMATRMASYEPGTCSFGPRATLEGPPSTMRSQQQSSTTFVYQNKLELGEGVDHNGITVGEWSNGLFNCCDDMIPNGLLAFCCPVISVAQITVRIGLAHYSIILGTYAALYLLGLVAAAADDPILLSLCALAELIATVSVACLRTKMRDLFSIPGTTFQDTAFVVFCRPCVIAQMATHVDAYHTGKCMFRARDTLPGYVHE</sequence>
<dbReference type="VEuPathDB" id="FungiDB:KRP23_12023"/>
<organism evidence="2 3">
    <name type="scientific">Phytophthora ramorum</name>
    <name type="common">Sudden oak death agent</name>
    <dbReference type="NCBI Taxonomy" id="164328"/>
    <lineage>
        <taxon>Eukaryota</taxon>
        <taxon>Sar</taxon>
        <taxon>Stramenopiles</taxon>
        <taxon>Oomycota</taxon>
        <taxon>Peronosporomycetes</taxon>
        <taxon>Peronosporales</taxon>
        <taxon>Peronosporaceae</taxon>
        <taxon>Phytophthora</taxon>
    </lineage>
</organism>
<dbReference type="EnsemblProtists" id="Phyra95029">
    <property type="protein sequence ID" value="Phyra95029"/>
    <property type="gene ID" value="Phyra95029"/>
</dbReference>
<evidence type="ECO:0000256" key="1">
    <source>
        <dbReference type="SAM" id="Phobius"/>
    </source>
</evidence>
<dbReference type="NCBIfam" id="TIGR01571">
    <property type="entry name" value="A_thal_Cys_rich"/>
    <property type="match status" value="2"/>
</dbReference>
<reference evidence="3" key="1">
    <citation type="journal article" date="2006" name="Science">
        <title>Phytophthora genome sequences uncover evolutionary origins and mechanisms of pathogenesis.</title>
        <authorList>
            <person name="Tyler B.M."/>
            <person name="Tripathy S."/>
            <person name="Zhang X."/>
            <person name="Dehal P."/>
            <person name="Jiang R.H."/>
            <person name="Aerts A."/>
            <person name="Arredondo F.D."/>
            <person name="Baxter L."/>
            <person name="Bensasson D."/>
            <person name="Beynon J.L."/>
            <person name="Chapman J."/>
            <person name="Damasceno C.M."/>
            <person name="Dorrance A.E."/>
            <person name="Dou D."/>
            <person name="Dickerman A.W."/>
            <person name="Dubchak I.L."/>
            <person name="Garbelotto M."/>
            <person name="Gijzen M."/>
            <person name="Gordon S.G."/>
            <person name="Govers F."/>
            <person name="Grunwald N.J."/>
            <person name="Huang W."/>
            <person name="Ivors K.L."/>
            <person name="Jones R.W."/>
            <person name="Kamoun S."/>
            <person name="Krampis K."/>
            <person name="Lamour K.H."/>
            <person name="Lee M.K."/>
            <person name="McDonald W.H."/>
            <person name="Medina M."/>
            <person name="Meijer H.J."/>
            <person name="Nordberg E.K."/>
            <person name="Maclean D.J."/>
            <person name="Ospina-Giraldo M.D."/>
            <person name="Morris P.F."/>
            <person name="Phuntumart V."/>
            <person name="Putnam N.H."/>
            <person name="Rash S."/>
            <person name="Rose J.K."/>
            <person name="Sakihama Y."/>
            <person name="Salamov A.A."/>
            <person name="Savidor A."/>
            <person name="Scheuring C.F."/>
            <person name="Smith B.M."/>
            <person name="Sobral B.W."/>
            <person name="Terry A."/>
            <person name="Torto-Alalibo T.A."/>
            <person name="Win J."/>
            <person name="Xu Z."/>
            <person name="Zhang H."/>
            <person name="Grigoriev I.V."/>
            <person name="Rokhsar D.S."/>
            <person name="Boore J.L."/>
        </authorList>
    </citation>
    <scope>NUCLEOTIDE SEQUENCE [LARGE SCALE GENOMIC DNA]</scope>
    <source>
        <strain evidence="3">Pr102</strain>
    </source>
</reference>
<feature type="transmembrane region" description="Helical" evidence="1">
    <location>
        <begin position="270"/>
        <end position="289"/>
    </location>
</feature>
<proteinExistence type="predicted"/>
<evidence type="ECO:0000313" key="3">
    <source>
        <dbReference type="Proteomes" id="UP000005238"/>
    </source>
</evidence>
<feature type="transmembrane region" description="Helical" evidence="1">
    <location>
        <begin position="92"/>
        <end position="117"/>
    </location>
</feature>
<dbReference type="HOGENOM" id="CLU_800435_0_0_1"/>
<keyword evidence="1" id="KW-0812">Transmembrane</keyword>
<accession>H3HCC8</accession>
<dbReference type="VEuPathDB" id="FungiDB:KRP22_8975"/>
<dbReference type="VEuPathDB" id="FungiDB:KRP22_8976"/>
<reference evidence="2" key="2">
    <citation type="submission" date="2015-06" db="UniProtKB">
        <authorList>
            <consortium name="EnsemblProtists"/>
        </authorList>
    </citation>
    <scope>IDENTIFICATION</scope>
    <source>
        <strain evidence="2">Pr102</strain>
    </source>
</reference>
<feature type="transmembrane region" description="Helical" evidence="1">
    <location>
        <begin position="65"/>
        <end position="86"/>
    </location>
</feature>
<dbReference type="Pfam" id="PF04749">
    <property type="entry name" value="PLAC8"/>
    <property type="match status" value="2"/>
</dbReference>
<keyword evidence="1" id="KW-1133">Transmembrane helix</keyword>
<keyword evidence="3" id="KW-1185">Reference proteome</keyword>
<evidence type="ECO:0000313" key="2">
    <source>
        <dbReference type="EnsemblProtists" id="Phyra95029"/>
    </source>
</evidence>
<name>H3HCC8_PHYRM</name>
<dbReference type="Proteomes" id="UP000005238">
    <property type="component" value="Unassembled WGS sequence"/>
</dbReference>